<evidence type="ECO:0000256" key="8">
    <source>
        <dbReference type="ARBA" id="ARBA00023277"/>
    </source>
</evidence>
<keyword evidence="8" id="KW-0119">Carbohydrate metabolism</keyword>
<sequence length="139" mass="15204">MPKELVAKVAIENPPDHTVTETFDFDDALRMVQKWLSLLDGAFVMKASGIRFIDGPCGIVMHSSTCFPVSMARDASWDVTLEQRIGDAIGLEGRAQGANFLAGICINLPRHPAWGCIQETYGEYPILLGEFGLALHRGV</sequence>
<dbReference type="Gene3D" id="3.20.20.300">
    <property type="entry name" value="Glycoside hydrolase, family 3, N-terminal domain"/>
    <property type="match status" value="1"/>
</dbReference>
<evidence type="ECO:0000256" key="9">
    <source>
        <dbReference type="ARBA" id="ARBA00023295"/>
    </source>
</evidence>
<comment type="similarity">
    <text evidence="3">Belongs to the glycosyl hydrolase 3 family.</text>
</comment>
<keyword evidence="5" id="KW-0378">Hydrolase</keyword>
<evidence type="ECO:0000256" key="4">
    <source>
        <dbReference type="ARBA" id="ARBA00012744"/>
    </source>
</evidence>
<dbReference type="GeneID" id="81423755"/>
<comment type="pathway">
    <text evidence="2">Glycan metabolism; cellulose degradation.</text>
</comment>
<evidence type="ECO:0000256" key="5">
    <source>
        <dbReference type="ARBA" id="ARBA00022801"/>
    </source>
</evidence>
<dbReference type="RefSeq" id="XP_056548185.1">
    <property type="nucleotide sequence ID" value="XM_056684579.1"/>
</dbReference>
<dbReference type="GO" id="GO:0030245">
    <property type="term" value="P:cellulose catabolic process"/>
    <property type="evidence" value="ECO:0007669"/>
    <property type="project" value="UniProtKB-KW"/>
</dbReference>
<evidence type="ECO:0000256" key="6">
    <source>
        <dbReference type="ARBA" id="ARBA00023001"/>
    </source>
</evidence>
<dbReference type="InterPro" id="IPR036962">
    <property type="entry name" value="Glyco_hydro_3_N_sf"/>
</dbReference>
<dbReference type="GO" id="GO:0008422">
    <property type="term" value="F:beta-glucosidase activity"/>
    <property type="evidence" value="ECO:0007669"/>
    <property type="project" value="UniProtKB-EC"/>
</dbReference>
<reference evidence="11" key="1">
    <citation type="submission" date="2022-11" db="EMBL/GenBank/DDBJ databases">
        <authorList>
            <person name="Petersen C."/>
        </authorList>
    </citation>
    <scope>NUCLEOTIDE SEQUENCE</scope>
    <source>
        <strain evidence="11">IBT 26290</strain>
    </source>
</reference>
<protein>
    <recommendedName>
        <fullName evidence="4">beta-glucosidase</fullName>
        <ecNumber evidence="4">3.2.1.21</ecNumber>
    </recommendedName>
</protein>
<dbReference type="PANTHER" id="PTHR42715">
    <property type="entry name" value="BETA-GLUCOSIDASE"/>
    <property type="match status" value="1"/>
</dbReference>
<comment type="caution">
    <text evidence="11">The sequence shown here is derived from an EMBL/GenBank/DDBJ whole genome shotgun (WGS) entry which is preliminary data.</text>
</comment>
<evidence type="ECO:0000256" key="2">
    <source>
        <dbReference type="ARBA" id="ARBA00004987"/>
    </source>
</evidence>
<comment type="catalytic activity">
    <reaction evidence="1">
        <text>Hydrolysis of terminal, non-reducing beta-D-glucosyl residues with release of beta-D-glucose.</text>
        <dbReference type="EC" id="3.2.1.21"/>
    </reaction>
</comment>
<evidence type="ECO:0000313" key="11">
    <source>
        <dbReference type="EMBL" id="KAJ5176577.1"/>
    </source>
</evidence>
<name>A0A9W9IHN9_9EURO</name>
<keyword evidence="7" id="KW-0325">Glycoprotein</keyword>
<dbReference type="InterPro" id="IPR050288">
    <property type="entry name" value="Cellulose_deg_GH3"/>
</dbReference>
<dbReference type="EMBL" id="JAPQKN010000001">
    <property type="protein sequence ID" value="KAJ5176577.1"/>
    <property type="molecule type" value="Genomic_DNA"/>
</dbReference>
<keyword evidence="10" id="KW-0624">Polysaccharide degradation</keyword>
<evidence type="ECO:0000313" key="12">
    <source>
        <dbReference type="Proteomes" id="UP001149163"/>
    </source>
</evidence>
<proteinExistence type="inferred from homology"/>
<dbReference type="SUPFAM" id="SSF51445">
    <property type="entry name" value="(Trans)glycosidases"/>
    <property type="match status" value="1"/>
</dbReference>
<dbReference type="OrthoDB" id="2123594at2759"/>
<evidence type="ECO:0000256" key="10">
    <source>
        <dbReference type="ARBA" id="ARBA00023326"/>
    </source>
</evidence>
<organism evidence="11 12">
    <name type="scientific">Penicillium canariense</name>
    <dbReference type="NCBI Taxonomy" id="189055"/>
    <lineage>
        <taxon>Eukaryota</taxon>
        <taxon>Fungi</taxon>
        <taxon>Dikarya</taxon>
        <taxon>Ascomycota</taxon>
        <taxon>Pezizomycotina</taxon>
        <taxon>Eurotiomycetes</taxon>
        <taxon>Eurotiomycetidae</taxon>
        <taxon>Eurotiales</taxon>
        <taxon>Aspergillaceae</taxon>
        <taxon>Penicillium</taxon>
    </lineage>
</organism>
<gene>
    <name evidence="11" type="ORF">N7482_002454</name>
</gene>
<evidence type="ECO:0000256" key="3">
    <source>
        <dbReference type="ARBA" id="ARBA00005336"/>
    </source>
</evidence>
<dbReference type="PANTHER" id="PTHR42715:SF3">
    <property type="entry name" value="BETA-GLUCOSIDASE B-RELATED"/>
    <property type="match status" value="1"/>
</dbReference>
<evidence type="ECO:0000256" key="7">
    <source>
        <dbReference type="ARBA" id="ARBA00023180"/>
    </source>
</evidence>
<dbReference type="EC" id="3.2.1.21" evidence="4"/>
<evidence type="ECO:0000256" key="1">
    <source>
        <dbReference type="ARBA" id="ARBA00000448"/>
    </source>
</evidence>
<dbReference type="InterPro" id="IPR017853">
    <property type="entry name" value="GH"/>
</dbReference>
<keyword evidence="9" id="KW-0326">Glycosidase</keyword>
<accession>A0A9W9IHN9</accession>
<dbReference type="Proteomes" id="UP001149163">
    <property type="component" value="Unassembled WGS sequence"/>
</dbReference>
<keyword evidence="12" id="KW-1185">Reference proteome</keyword>
<reference evidence="11" key="2">
    <citation type="journal article" date="2023" name="IMA Fungus">
        <title>Comparative genomic study of the Penicillium genus elucidates a diverse pangenome and 15 lateral gene transfer events.</title>
        <authorList>
            <person name="Petersen C."/>
            <person name="Sorensen T."/>
            <person name="Nielsen M.R."/>
            <person name="Sondergaard T.E."/>
            <person name="Sorensen J.L."/>
            <person name="Fitzpatrick D.A."/>
            <person name="Frisvad J.C."/>
            <person name="Nielsen K.L."/>
        </authorList>
    </citation>
    <scope>NUCLEOTIDE SEQUENCE</scope>
    <source>
        <strain evidence="11">IBT 26290</strain>
    </source>
</reference>
<keyword evidence="6" id="KW-0136">Cellulose degradation</keyword>
<dbReference type="AlphaFoldDB" id="A0A9W9IHN9"/>